<accession>A0A0U5FAY1</accession>
<evidence type="ECO:0000313" key="2">
    <source>
        <dbReference type="Proteomes" id="UP000052230"/>
    </source>
</evidence>
<sequence length="396" mass="44108">MRAGVILFDLADNIVGSDRTIVNLEGAWASISGSDAVRVNSVHDLPSDVLWLTNLNFNSFFRAGLSRHPNFRRSDWLRATLAQLIEELGVAANTTATHKTASTMAVLVQRVLNVAMKRYGVQPSARNGRLNADFAERLGVKRCAIPDDLYPIFQSIAEHPSVNVIHNINHTALAPTVTVRRNRLAHARRIMGTAVPSDSRWERMRRVQSDDGWLEKVETPFLVKAEITNVKPVIAEVLSWGGGSRNMRDWLTDIEWRVVRQYGTVYVREALICREQATPLVQQDKLPTSEVANLSITEGLIAEQVWTAFTVGQAYKGNESRFNAAAAWLRSEDRMAMFDYAQKLYARGLDVQSYGVGNVVLRFPERGLKRVLDIATDLGLIPPAAKFAEAAMGRVA</sequence>
<reference evidence="1 2" key="1">
    <citation type="submission" date="2014-09" db="EMBL/GenBank/DDBJ databases">
        <authorList>
            <person name="Regsiter A."/>
        </authorList>
    </citation>
    <scope>NUCLEOTIDE SEQUENCE [LARGE SCALE GENOMIC DNA]</scope>
</reference>
<comment type="caution">
    <text evidence="1">The sequence shown here is derived from an EMBL/GenBank/DDBJ whole genome shotgun (WGS) entry which is preliminary data.</text>
</comment>
<dbReference type="Proteomes" id="UP000052230">
    <property type="component" value="Unassembled WGS sequence"/>
</dbReference>
<protein>
    <submittedName>
        <fullName evidence="1">Uncharacterized protein</fullName>
    </submittedName>
</protein>
<keyword evidence="2" id="KW-1185">Reference proteome</keyword>
<dbReference type="AlphaFoldDB" id="A0A0U5FAY1"/>
<organism evidence="1 2">
    <name type="scientific">Xanthomonas citri pv. citri</name>
    <dbReference type="NCBI Taxonomy" id="611301"/>
    <lineage>
        <taxon>Bacteria</taxon>
        <taxon>Pseudomonadati</taxon>
        <taxon>Pseudomonadota</taxon>
        <taxon>Gammaproteobacteria</taxon>
        <taxon>Lysobacterales</taxon>
        <taxon>Lysobacteraceae</taxon>
        <taxon>Xanthomonas</taxon>
    </lineage>
</organism>
<gene>
    <name evidence="1" type="ORF">XAC3562_1200079</name>
</gene>
<dbReference type="RefSeq" id="WP_058958822.1">
    <property type="nucleotide sequence ID" value="NZ_CP020883.1"/>
</dbReference>
<dbReference type="EMBL" id="CCXZ01000025">
    <property type="protein sequence ID" value="CEG14756.1"/>
    <property type="molecule type" value="Genomic_DNA"/>
</dbReference>
<name>A0A0U5FAY1_XANCI</name>
<proteinExistence type="predicted"/>
<evidence type="ECO:0000313" key="1">
    <source>
        <dbReference type="EMBL" id="CEG14756.1"/>
    </source>
</evidence>